<reference evidence="2" key="1">
    <citation type="submission" date="2024-05" db="EMBL/GenBank/DDBJ databases">
        <authorList>
            <person name="Angeles D.G."/>
            <person name="Arvik A.J."/>
            <person name="Ashton K.E."/>
            <person name="Baker A.G."/>
            <person name="Benitez E."/>
            <person name="Boateng E.S."/>
            <person name="Bopp L.A."/>
            <person name="Canales M.Y."/>
            <person name="Cho C.S."/>
            <person name="Denby A.C."/>
            <person name="Ferrell L.E."/>
            <person name="Gates K.A."/>
            <person name="Goitom S."/>
            <person name="Griffith A.H."/>
            <person name="Hassan A.M."/>
            <person name="James S.C."/>
            <person name="Javed S.A."/>
            <person name="Jordan A.B."/>
            <person name="Kershner D.C."/>
            <person name="Kudva A.P."/>
            <person name="Liu S."/>
            <person name="Loosemore S.B."/>
            <person name="Lyle H.E."/>
            <person name="Mahmud R."/>
            <person name="Martey A."/>
            <person name="Martin B.S."/>
            <person name="Martin C.E."/>
            <person name="Martin G.J."/>
            <person name="McClellan E."/>
            <person name="Paladino M.R."/>
            <person name="Papa A.R."/>
            <person name="Perez K."/>
            <person name="Rhodes B.E."/>
            <person name="Riddervold E.J."/>
            <person name="Roudabush H."/>
            <person name="Ruiz I.A."/>
            <person name="Russell E.L."/>
            <person name="Sams C.E."/>
            <person name="Shin S."/>
            <person name="Smith G.L."/>
            <person name="Snowman J.L."/>
            <person name="Timberlake T."/>
            <person name="Tucker Z.R."/>
            <person name="Vashistha N."/>
            <person name="Voshell S.M."/>
            <person name="Vuppala S."/>
            <person name="Wallace A.L."/>
            <person name="Ko C."/>
            <person name="Russell D.A."/>
            <person name="Jacobs-Sera D."/>
            <person name="Hatfull G.F."/>
        </authorList>
    </citation>
    <scope>NUCLEOTIDE SEQUENCE</scope>
</reference>
<protein>
    <submittedName>
        <fullName evidence="2">DNA methyltransferase</fullName>
    </submittedName>
</protein>
<proteinExistence type="predicted"/>
<evidence type="ECO:0000313" key="2">
    <source>
        <dbReference type="EMBL" id="XCH44301.1"/>
    </source>
</evidence>
<gene>
    <name evidence="2" type="primary">82</name>
    <name evidence="2" type="ORF">SEA_BABYBACK_82</name>
</gene>
<dbReference type="EMBL" id="PP758916">
    <property type="protein sequence ID" value="XCH44301.1"/>
    <property type="molecule type" value="Genomic_DNA"/>
</dbReference>
<organism evidence="2">
    <name type="scientific">Mycobacterium phage BabyBack</name>
    <dbReference type="NCBI Taxonomy" id="3158877"/>
    <lineage>
        <taxon>Viruses</taxon>
        <taxon>Duplodnaviria</taxon>
        <taxon>Heunggongvirae</taxon>
        <taxon>Uroviricota</taxon>
        <taxon>Caudoviricetes</taxon>
    </lineage>
</organism>
<feature type="compositionally biased region" description="Low complexity" evidence="1">
    <location>
        <begin position="11"/>
        <end position="24"/>
    </location>
</feature>
<keyword evidence="2" id="KW-0808">Transferase</keyword>
<keyword evidence="2" id="KW-0489">Methyltransferase</keyword>
<dbReference type="GO" id="GO:0032259">
    <property type="term" value="P:methylation"/>
    <property type="evidence" value="ECO:0007669"/>
    <property type="project" value="UniProtKB-KW"/>
</dbReference>
<dbReference type="GO" id="GO:0008168">
    <property type="term" value="F:methyltransferase activity"/>
    <property type="evidence" value="ECO:0007669"/>
    <property type="project" value="UniProtKB-KW"/>
</dbReference>
<feature type="compositionally biased region" description="Basic and acidic residues" evidence="1">
    <location>
        <begin position="68"/>
        <end position="94"/>
    </location>
</feature>
<feature type="region of interest" description="Disordered" evidence="1">
    <location>
        <begin position="1"/>
        <end position="128"/>
    </location>
</feature>
<sequence length="235" mass="25325">MTDAASAARHTTTTGVMNPGTTLTDAVRGLLPTPSARDFKGPNPNVRQGGDDLPTAALKMLPTPGSQDGERGVRSEEALARKAENGQRLDRQRSLSDIPRLLPTPEAKSSTAGPDFARANRPGSGGDDLVTTVAKATLGELDWGDYKPAIERWEALTRPAPYPVEPNTKGKPRLAARFSEWMMGWDEGWVTDLIDPEPRRRPGEGYISRTEALRMVGNGVCTQQAAQALRDLLAA</sequence>
<accession>A0AAU8GS74</accession>
<evidence type="ECO:0000256" key="1">
    <source>
        <dbReference type="SAM" id="MobiDB-lite"/>
    </source>
</evidence>
<name>A0AAU8GS74_9CAUD</name>